<proteinExistence type="predicted"/>
<sequence>MVTKDILTSVTPLIVPLVTMIATTLGIVLQDWRSRRNRLLRRRMLMDEATKQVAFVSEWWKASQLVDDPARQEAARAAAAAMIAEAATRVAEVPVVAPKPRTRSLIRRLLLWYPFSRRTAEVIRVLYYALLALMTHGVGNFIQDNLDDQYDDYVRADFIALGVLGVLAASIRFWAVRVEESGGEARRGRRSTVGQWLLLYRIRTPRARVIKAGFFLMIGGIAWYVWHAVGWVEDEPLRLFPEASFIATLLACAMALSAWARSIDPGTADERPGPVRGPLLLFRMRRGSARFVRLLTYAGAIIATVLVLVGVPEKPFAWGDPEWMDLIGAAAGLLMIVAALRYWAVTIDQGGLPDEPGSFRRFALLYPFPRRAARVVRAGFFVATVLAAGDLVSLALHVGDLADQAGAALQTLVEAGLAAGLRAWALALHGPPAQAADRTALIAPRSAAPGGPG</sequence>
<feature type="transmembrane region" description="Helical" evidence="1">
    <location>
        <begin position="209"/>
        <end position="227"/>
    </location>
</feature>
<evidence type="ECO:0000313" key="3">
    <source>
        <dbReference type="Proteomes" id="UP001240150"/>
    </source>
</evidence>
<organism evidence="2 3">
    <name type="scientific">Actinoplanes oblitus</name>
    <dbReference type="NCBI Taxonomy" id="3040509"/>
    <lineage>
        <taxon>Bacteria</taxon>
        <taxon>Bacillati</taxon>
        <taxon>Actinomycetota</taxon>
        <taxon>Actinomycetes</taxon>
        <taxon>Micromonosporales</taxon>
        <taxon>Micromonosporaceae</taxon>
        <taxon>Actinoplanes</taxon>
    </lineage>
</organism>
<feature type="transmembrane region" description="Helical" evidence="1">
    <location>
        <begin position="6"/>
        <end position="29"/>
    </location>
</feature>
<keyword evidence="3" id="KW-1185">Reference proteome</keyword>
<evidence type="ECO:0000313" key="2">
    <source>
        <dbReference type="EMBL" id="WIM93907.1"/>
    </source>
</evidence>
<feature type="transmembrane region" description="Helical" evidence="1">
    <location>
        <begin position="154"/>
        <end position="175"/>
    </location>
</feature>
<dbReference type="Proteomes" id="UP001240150">
    <property type="component" value="Chromosome"/>
</dbReference>
<reference evidence="2 3" key="1">
    <citation type="submission" date="2023-06" db="EMBL/GenBank/DDBJ databases">
        <authorList>
            <person name="Yushchuk O."/>
            <person name="Binda E."/>
            <person name="Ruckert-Reed C."/>
            <person name="Fedorenko V."/>
            <person name="Kalinowski J."/>
            <person name="Marinelli F."/>
        </authorList>
    </citation>
    <scope>NUCLEOTIDE SEQUENCE [LARGE SCALE GENOMIC DNA]</scope>
    <source>
        <strain evidence="2 3">NRRL 3884</strain>
    </source>
</reference>
<feature type="transmembrane region" description="Helical" evidence="1">
    <location>
        <begin position="125"/>
        <end position="142"/>
    </location>
</feature>
<feature type="transmembrane region" description="Helical" evidence="1">
    <location>
        <begin position="239"/>
        <end position="260"/>
    </location>
</feature>
<keyword evidence="1" id="KW-0812">Transmembrane</keyword>
<name>A0ABY8W8T6_9ACTN</name>
<protein>
    <submittedName>
        <fullName evidence="2">Uncharacterized protein</fullName>
    </submittedName>
</protein>
<evidence type="ECO:0000256" key="1">
    <source>
        <dbReference type="SAM" id="Phobius"/>
    </source>
</evidence>
<keyword evidence="1" id="KW-0472">Membrane</keyword>
<accession>A0ABY8W8T6</accession>
<feature type="transmembrane region" description="Helical" evidence="1">
    <location>
        <begin position="291"/>
        <end position="311"/>
    </location>
</feature>
<feature type="transmembrane region" description="Helical" evidence="1">
    <location>
        <begin position="323"/>
        <end position="344"/>
    </location>
</feature>
<dbReference type="EMBL" id="CP126980">
    <property type="protein sequence ID" value="WIM93907.1"/>
    <property type="molecule type" value="Genomic_DNA"/>
</dbReference>
<dbReference type="RefSeq" id="WP_284915110.1">
    <property type="nucleotide sequence ID" value="NZ_CP126980.1"/>
</dbReference>
<keyword evidence="1" id="KW-1133">Transmembrane helix</keyword>
<gene>
    <name evidence="2" type="ORF">ACTOB_005901</name>
</gene>